<keyword evidence="10" id="KW-1185">Reference proteome</keyword>
<evidence type="ECO:0000256" key="7">
    <source>
        <dbReference type="SAM" id="MobiDB-lite"/>
    </source>
</evidence>
<organism evidence="9 10">
    <name type="scientific">Nezara viridula</name>
    <name type="common">Southern green stink bug</name>
    <name type="synonym">Cimex viridulus</name>
    <dbReference type="NCBI Taxonomy" id="85310"/>
    <lineage>
        <taxon>Eukaryota</taxon>
        <taxon>Metazoa</taxon>
        <taxon>Ecdysozoa</taxon>
        <taxon>Arthropoda</taxon>
        <taxon>Hexapoda</taxon>
        <taxon>Insecta</taxon>
        <taxon>Pterygota</taxon>
        <taxon>Neoptera</taxon>
        <taxon>Paraneoptera</taxon>
        <taxon>Hemiptera</taxon>
        <taxon>Heteroptera</taxon>
        <taxon>Panheteroptera</taxon>
        <taxon>Pentatomomorpha</taxon>
        <taxon>Pentatomoidea</taxon>
        <taxon>Pentatomidae</taxon>
        <taxon>Pentatominae</taxon>
        <taxon>Nezara</taxon>
    </lineage>
</organism>
<dbReference type="SUPFAM" id="SSF53474">
    <property type="entry name" value="alpha/beta-Hydrolases"/>
    <property type="match status" value="1"/>
</dbReference>
<keyword evidence="2 5" id="KW-0719">Serine esterase</keyword>
<evidence type="ECO:0000313" key="10">
    <source>
        <dbReference type="Proteomes" id="UP001152798"/>
    </source>
</evidence>
<evidence type="ECO:0000259" key="8">
    <source>
        <dbReference type="Pfam" id="PF12697"/>
    </source>
</evidence>
<dbReference type="PIRSF" id="PIRSF022950">
    <property type="entry name" value="PPase_methylesterase_euk"/>
    <property type="match status" value="1"/>
</dbReference>
<dbReference type="Pfam" id="PF12697">
    <property type="entry name" value="Abhydrolase_6"/>
    <property type="match status" value="1"/>
</dbReference>
<dbReference type="EC" id="3.1.1.-" evidence="5"/>
<comment type="similarity">
    <text evidence="1 5">Belongs to the AB hydrolase superfamily.</text>
</comment>
<evidence type="ECO:0000256" key="2">
    <source>
        <dbReference type="ARBA" id="ARBA00022487"/>
    </source>
</evidence>
<name>A0A9P0E2E9_NEZVI</name>
<dbReference type="PANTHER" id="PTHR14189:SF0">
    <property type="entry name" value="PROTEIN PHOSPHATASE METHYLESTERASE 1"/>
    <property type="match status" value="1"/>
</dbReference>
<accession>A0A9P0E2E9</accession>
<evidence type="ECO:0000256" key="4">
    <source>
        <dbReference type="ARBA" id="ARBA00049203"/>
    </source>
</evidence>
<feature type="active site" evidence="6">
    <location>
        <position position="339"/>
    </location>
</feature>
<keyword evidence="3 5" id="KW-0378">Hydrolase</keyword>
<evidence type="ECO:0000256" key="6">
    <source>
        <dbReference type="PIRSR" id="PIRSR022950-1"/>
    </source>
</evidence>
<dbReference type="Proteomes" id="UP001152798">
    <property type="component" value="Chromosome 1"/>
</dbReference>
<dbReference type="Gene3D" id="3.40.50.1820">
    <property type="entry name" value="alpha/beta hydrolase"/>
    <property type="match status" value="1"/>
</dbReference>
<dbReference type="InterPro" id="IPR016812">
    <property type="entry name" value="PPase_methylesterase_euk"/>
</dbReference>
<dbReference type="EMBL" id="OV725077">
    <property type="protein sequence ID" value="CAH1388553.1"/>
    <property type="molecule type" value="Genomic_DNA"/>
</dbReference>
<dbReference type="InterPro" id="IPR029058">
    <property type="entry name" value="AB_hydrolase_fold"/>
</dbReference>
<sequence length="377" mass="41658">MSFMHRTLLTSKLPPKSSSQPRRRGKHDFTPVSWKKYFENKRDVVINGNSFRIYTSGDKGPLLVFLHGGGFSALSWALLSSMLCEMVECQILAMDLRGHGDTITQNDEDLSIETLSSDVVDVINHVHAEMRPVILIGHSLGGSIAVHAAHNSNLSSLNGIVVIDVVEGTALGALSSMQSILRGRPQSFNSIEDAIKWSVQSGQLKNIESAKISMPGQLKNSKTNKPATTELENEIVEGSLSELPHPRSNVESIAEDEEATFKPPDVSNGKYSWRIDLRSTENHWPGWFQGLSKLFLSTNVQKLLLLASLDRLDTDLTVAHMQGKFEVHAFEQSRGHCGHVIHEDIPDAVAEVFSTYLVRNKFAQPKSNFEVGSMPCC</sequence>
<dbReference type="AlphaFoldDB" id="A0A9P0E2E9"/>
<dbReference type="PANTHER" id="PTHR14189">
    <property type="entry name" value="PROTEIN PHOSPHATASE METHYLESTERASE-1 RELATED"/>
    <property type="match status" value="1"/>
</dbReference>
<evidence type="ECO:0000256" key="1">
    <source>
        <dbReference type="ARBA" id="ARBA00008645"/>
    </source>
</evidence>
<dbReference type="InterPro" id="IPR000073">
    <property type="entry name" value="AB_hydrolase_1"/>
</dbReference>
<gene>
    <name evidence="9" type="ORF">NEZAVI_LOCUS151</name>
</gene>
<evidence type="ECO:0000256" key="3">
    <source>
        <dbReference type="ARBA" id="ARBA00022801"/>
    </source>
</evidence>
<comment type="catalytic activity">
    <reaction evidence="4">
        <text>[phosphatase 2A protein]-C-terminal L-leucine methyl ester + H2O = [phosphatase 2A protein]-C-terminal L-leucine + methanol + H(+)</text>
        <dbReference type="Rhea" id="RHEA:48548"/>
        <dbReference type="Rhea" id="RHEA-COMP:12134"/>
        <dbReference type="Rhea" id="RHEA-COMP:12135"/>
        <dbReference type="ChEBI" id="CHEBI:15377"/>
        <dbReference type="ChEBI" id="CHEBI:15378"/>
        <dbReference type="ChEBI" id="CHEBI:17790"/>
        <dbReference type="ChEBI" id="CHEBI:90516"/>
        <dbReference type="ChEBI" id="CHEBI:90517"/>
        <dbReference type="EC" id="3.1.1.89"/>
    </reaction>
</comment>
<evidence type="ECO:0000313" key="9">
    <source>
        <dbReference type="EMBL" id="CAH1388553.1"/>
    </source>
</evidence>
<proteinExistence type="inferred from homology"/>
<feature type="compositionally biased region" description="Low complexity" evidence="7">
    <location>
        <begin position="7"/>
        <end position="19"/>
    </location>
</feature>
<feature type="active site" evidence="6">
    <location>
        <position position="164"/>
    </location>
</feature>
<evidence type="ECO:0000256" key="5">
    <source>
        <dbReference type="PIRNR" id="PIRNR022950"/>
    </source>
</evidence>
<reference evidence="9" key="1">
    <citation type="submission" date="2022-01" db="EMBL/GenBank/DDBJ databases">
        <authorList>
            <person name="King R."/>
        </authorList>
    </citation>
    <scope>NUCLEOTIDE SEQUENCE</scope>
</reference>
<feature type="domain" description="AB hydrolase-1" evidence="8">
    <location>
        <begin position="63"/>
        <end position="352"/>
    </location>
</feature>
<dbReference type="OrthoDB" id="194865at2759"/>
<feature type="region of interest" description="Disordered" evidence="7">
    <location>
        <begin position="1"/>
        <end position="28"/>
    </location>
</feature>
<comment type="function">
    <text evidence="5">Demethylates proteins that have been reversibly carboxymethylated.</text>
</comment>
<dbReference type="GO" id="GO:0051723">
    <property type="term" value="F:protein methylesterase activity"/>
    <property type="evidence" value="ECO:0007669"/>
    <property type="project" value="UniProtKB-EC"/>
</dbReference>
<protein>
    <recommendedName>
        <fullName evidence="5">Protein phosphatase methylesterase 1</fullName>
        <shortName evidence="5">PME-1</shortName>
        <ecNumber evidence="5">3.1.1.-</ecNumber>
    </recommendedName>
</protein>
<feature type="active site" evidence="6">
    <location>
        <position position="139"/>
    </location>
</feature>